<protein>
    <submittedName>
        <fullName evidence="2">Uncharacterized protein</fullName>
    </submittedName>
</protein>
<reference evidence="2 3" key="1">
    <citation type="submission" date="2020-08" db="EMBL/GenBank/DDBJ databases">
        <title>Genomic Encyclopedia of Type Strains, Phase IV (KMG-IV): sequencing the most valuable type-strain genomes for metagenomic binning, comparative biology and taxonomic classification.</title>
        <authorList>
            <person name="Goeker M."/>
        </authorList>
    </citation>
    <scope>NUCLEOTIDE SEQUENCE [LARGE SCALE GENOMIC DNA]</scope>
    <source>
        <strain evidence="2 3">DSM 5895</strain>
    </source>
</reference>
<evidence type="ECO:0000313" key="2">
    <source>
        <dbReference type="EMBL" id="MBB3772748.1"/>
    </source>
</evidence>
<proteinExistence type="predicted"/>
<evidence type="ECO:0000256" key="1">
    <source>
        <dbReference type="SAM" id="Phobius"/>
    </source>
</evidence>
<feature type="transmembrane region" description="Helical" evidence="1">
    <location>
        <begin position="33"/>
        <end position="53"/>
    </location>
</feature>
<keyword evidence="1" id="KW-0472">Membrane</keyword>
<comment type="caution">
    <text evidence="2">The sequence shown here is derived from an EMBL/GenBank/DDBJ whole genome shotgun (WGS) entry which is preliminary data.</text>
</comment>
<dbReference type="Proteomes" id="UP000533469">
    <property type="component" value="Unassembled WGS sequence"/>
</dbReference>
<keyword evidence="1" id="KW-0812">Transmembrane</keyword>
<keyword evidence="3" id="KW-1185">Reference proteome</keyword>
<organism evidence="2 3">
    <name type="scientific">Ancylobacter tetraedralis</name>
    <dbReference type="NCBI Taxonomy" id="217068"/>
    <lineage>
        <taxon>Bacteria</taxon>
        <taxon>Pseudomonadati</taxon>
        <taxon>Pseudomonadota</taxon>
        <taxon>Alphaproteobacteria</taxon>
        <taxon>Hyphomicrobiales</taxon>
        <taxon>Xanthobacteraceae</taxon>
        <taxon>Ancylobacter</taxon>
    </lineage>
</organism>
<accession>A0A839ZDG2</accession>
<keyword evidence="1" id="KW-1133">Transmembrane helix</keyword>
<dbReference type="RefSeq" id="WP_183190892.1">
    <property type="nucleotide sequence ID" value="NZ_JACICD010000006.1"/>
</dbReference>
<dbReference type="AlphaFoldDB" id="A0A839ZDG2"/>
<gene>
    <name evidence="2" type="ORF">FHS55_003369</name>
</gene>
<name>A0A839ZDG2_9HYPH</name>
<sequence>MAADVLGATAAPRTADSGPTVPITAWLHGRPRLAAQLLCALALGFLSLLYLALNPI</sequence>
<dbReference type="EMBL" id="JACICD010000006">
    <property type="protein sequence ID" value="MBB3772748.1"/>
    <property type="molecule type" value="Genomic_DNA"/>
</dbReference>
<evidence type="ECO:0000313" key="3">
    <source>
        <dbReference type="Proteomes" id="UP000533469"/>
    </source>
</evidence>